<proteinExistence type="predicted"/>
<dbReference type="PATRIC" id="fig|1114963.3.peg.1620"/>
<name>A0A0J8AQD4_9SPHN</name>
<dbReference type="Proteomes" id="UP000052268">
    <property type="component" value="Unassembled WGS sequence"/>
</dbReference>
<reference evidence="1 2" key="1">
    <citation type="journal article" date="2015" name="G3 (Bethesda)">
        <title>Insights into Ongoing Evolution of the Hexachlorocyclohexane Catabolic Pathway from Comparative Genomics of Ten Sphingomonadaceae Strains.</title>
        <authorList>
            <person name="Pearce S.L."/>
            <person name="Oakeshott J.G."/>
            <person name="Pandey G."/>
        </authorList>
    </citation>
    <scope>NUCLEOTIDE SEQUENCE [LARGE SCALE GENOMIC DNA]</scope>
    <source>
        <strain evidence="1 2">LL02</strain>
    </source>
</reference>
<comment type="caution">
    <text evidence="1">The sequence shown here is derived from an EMBL/GenBank/DDBJ whole genome shotgun (WGS) entry which is preliminary data.</text>
</comment>
<gene>
    <name evidence="1" type="ORF">V474_14040</name>
</gene>
<evidence type="ECO:0000313" key="2">
    <source>
        <dbReference type="Proteomes" id="UP000052268"/>
    </source>
</evidence>
<evidence type="ECO:0000313" key="1">
    <source>
        <dbReference type="EMBL" id="KMS56625.1"/>
    </source>
</evidence>
<dbReference type="EMBL" id="JACU01000004">
    <property type="protein sequence ID" value="KMS56625.1"/>
    <property type="molecule type" value="Genomic_DNA"/>
</dbReference>
<accession>A0A0J8AQD4</accession>
<sequence length="329" mass="36660">MLALTLAGGWAAAAQATESWIIAGGGDKPERDLFVVDAQSISDKDDFLGFMQSATPQEQSAYLKQSKRKGKLKKGEVRVGPDEQFDIHVDQVFESAAKPNRISSTYLVNCTRMAVSTTFSQVQWRHKKIEIAANRAAHAPASFGEMQVMKFVCNRGKDGRERDPAKAPKNLGFLFIGDTGLSPADFIWERLWTDSKRPPFTYRPSAAEIAESQRRLQESMTSALNTATGVIDAHQRDTNRVGRNNTLEMWIGKTEQDFAKVWGAPDRYVDGYGGVRTLYFRKGYVNRGSNVYGQVISEDHHWCDVTVETRSGIIKDYSTSGNSCSSLIR</sequence>
<protein>
    <submittedName>
        <fullName evidence="1">Uncharacterized protein</fullName>
    </submittedName>
</protein>
<dbReference type="AlphaFoldDB" id="A0A0J8AQD4"/>
<keyword evidence="2" id="KW-1185">Reference proteome</keyword>
<organism evidence="1 2">
    <name type="scientific">Novosphingobium barchaimii LL02</name>
    <dbReference type="NCBI Taxonomy" id="1114963"/>
    <lineage>
        <taxon>Bacteria</taxon>
        <taxon>Pseudomonadati</taxon>
        <taxon>Pseudomonadota</taxon>
        <taxon>Alphaproteobacteria</taxon>
        <taxon>Sphingomonadales</taxon>
        <taxon>Sphingomonadaceae</taxon>
        <taxon>Novosphingobium</taxon>
    </lineage>
</organism>